<keyword evidence="4 6" id="KW-0067">ATP-binding</keyword>
<dbReference type="PANTHER" id="PTHR43776:SF7">
    <property type="entry name" value="D,D-DIPEPTIDE TRANSPORT ATP-BINDING PROTEIN DDPF-RELATED"/>
    <property type="match status" value="1"/>
</dbReference>
<dbReference type="GO" id="GO:0055085">
    <property type="term" value="P:transmembrane transport"/>
    <property type="evidence" value="ECO:0007669"/>
    <property type="project" value="UniProtKB-ARBA"/>
</dbReference>
<evidence type="ECO:0000256" key="1">
    <source>
        <dbReference type="ARBA" id="ARBA00005417"/>
    </source>
</evidence>
<dbReference type="InterPro" id="IPR017871">
    <property type="entry name" value="ABC_transporter-like_CS"/>
</dbReference>
<dbReference type="PROSITE" id="PS50893">
    <property type="entry name" value="ABC_TRANSPORTER_2"/>
    <property type="match status" value="1"/>
</dbReference>
<dbReference type="PROSITE" id="PS00211">
    <property type="entry name" value="ABC_TRANSPORTER_1"/>
    <property type="match status" value="1"/>
</dbReference>
<keyword evidence="3" id="KW-0547">Nucleotide-binding</keyword>
<dbReference type="EMBL" id="FUWS01000002">
    <property type="protein sequence ID" value="SJZ63664.1"/>
    <property type="molecule type" value="Genomic_DNA"/>
</dbReference>
<sequence length="347" mass="37186">MTIRTDGVAGPVPETAPAILAARDLRVEFRGRGERAVARAVDGVDLDVRAGEIVALVGESGCGKTTLARTLLGLERPTAGQVTFEGRPLGHRARELKAYRRRVQLVLQDPNGSLNPRHTVYDAVAEGLRIHHGTTADERERVAAALSRAGLRPPERFFLRYPHEMSGGQRQRVVIAGALVLDPEVIVADEPVASLDASVRGEILDLLLRLRDDLGLSALVVTHDLGLAWNIADRVAVMYLGRIVEVGSVEEVLTAPRHPYTRALLSVLPEGRTGEPIILTGEPPDPTRIPGGCRFHARCQVLASGEAERAGIAERCRTEDPGILSAVPVAQVACHHATGQDGRGSPG</sequence>
<reference evidence="6 7" key="1">
    <citation type="submission" date="2017-02" db="EMBL/GenBank/DDBJ databases">
        <authorList>
            <person name="Peterson S.W."/>
        </authorList>
    </citation>
    <scope>NUCLEOTIDE SEQUENCE [LARGE SCALE GENOMIC DNA]</scope>
    <source>
        <strain evidence="6 7">DSM 45154</strain>
    </source>
</reference>
<evidence type="ECO:0000259" key="5">
    <source>
        <dbReference type="PROSITE" id="PS50893"/>
    </source>
</evidence>
<organism evidence="6 7">
    <name type="scientific">Marinactinospora thermotolerans DSM 45154</name>
    <dbReference type="NCBI Taxonomy" id="1122192"/>
    <lineage>
        <taxon>Bacteria</taxon>
        <taxon>Bacillati</taxon>
        <taxon>Actinomycetota</taxon>
        <taxon>Actinomycetes</taxon>
        <taxon>Streptosporangiales</taxon>
        <taxon>Nocardiopsidaceae</taxon>
        <taxon>Marinactinospora</taxon>
    </lineage>
</organism>
<dbReference type="InterPro" id="IPR027417">
    <property type="entry name" value="P-loop_NTPase"/>
</dbReference>
<dbReference type="Gene3D" id="3.40.50.300">
    <property type="entry name" value="P-loop containing nucleotide triphosphate hydrolases"/>
    <property type="match status" value="1"/>
</dbReference>
<dbReference type="SMART" id="SM00382">
    <property type="entry name" value="AAA"/>
    <property type="match status" value="1"/>
</dbReference>
<dbReference type="GO" id="GO:0005524">
    <property type="term" value="F:ATP binding"/>
    <property type="evidence" value="ECO:0007669"/>
    <property type="project" value="UniProtKB-KW"/>
</dbReference>
<evidence type="ECO:0000256" key="4">
    <source>
        <dbReference type="ARBA" id="ARBA00022840"/>
    </source>
</evidence>
<dbReference type="InterPro" id="IPR050319">
    <property type="entry name" value="ABC_transp_ATP-bind"/>
</dbReference>
<name>A0A1T4MAB7_9ACTN</name>
<dbReference type="InterPro" id="IPR003439">
    <property type="entry name" value="ABC_transporter-like_ATP-bd"/>
</dbReference>
<dbReference type="FunFam" id="3.40.50.300:FF:000016">
    <property type="entry name" value="Oligopeptide ABC transporter ATP-binding component"/>
    <property type="match status" value="1"/>
</dbReference>
<dbReference type="InterPro" id="IPR003593">
    <property type="entry name" value="AAA+_ATPase"/>
</dbReference>
<dbReference type="OrthoDB" id="2986442at2"/>
<dbReference type="RefSeq" id="WP_078760395.1">
    <property type="nucleotide sequence ID" value="NZ_FUWS01000002.1"/>
</dbReference>
<dbReference type="InterPro" id="IPR013563">
    <property type="entry name" value="Oligopep_ABC_C"/>
</dbReference>
<keyword evidence="2" id="KW-0813">Transport</keyword>
<proteinExistence type="inferred from homology"/>
<evidence type="ECO:0000313" key="6">
    <source>
        <dbReference type="EMBL" id="SJZ63664.1"/>
    </source>
</evidence>
<dbReference type="CDD" id="cd03257">
    <property type="entry name" value="ABC_NikE_OppD_transporters"/>
    <property type="match status" value="1"/>
</dbReference>
<dbReference type="SUPFAM" id="SSF52540">
    <property type="entry name" value="P-loop containing nucleoside triphosphate hydrolases"/>
    <property type="match status" value="1"/>
</dbReference>
<evidence type="ECO:0000256" key="3">
    <source>
        <dbReference type="ARBA" id="ARBA00022741"/>
    </source>
</evidence>
<dbReference type="NCBIfam" id="TIGR01727">
    <property type="entry name" value="oligo_HPY"/>
    <property type="match status" value="1"/>
</dbReference>
<dbReference type="AlphaFoldDB" id="A0A1T4MAB7"/>
<dbReference type="Pfam" id="PF08352">
    <property type="entry name" value="oligo_HPY"/>
    <property type="match status" value="1"/>
</dbReference>
<dbReference type="STRING" id="1122192.SAMN02745673_01011"/>
<evidence type="ECO:0000256" key="2">
    <source>
        <dbReference type="ARBA" id="ARBA00022448"/>
    </source>
</evidence>
<dbReference type="GO" id="GO:0016887">
    <property type="term" value="F:ATP hydrolysis activity"/>
    <property type="evidence" value="ECO:0007669"/>
    <property type="project" value="InterPro"/>
</dbReference>
<accession>A0A1T4MAB7</accession>
<protein>
    <submittedName>
        <fullName evidence="6">Peptide/nickel transport system ATP-binding protein</fullName>
    </submittedName>
</protein>
<dbReference type="Proteomes" id="UP000190637">
    <property type="component" value="Unassembled WGS sequence"/>
</dbReference>
<dbReference type="Pfam" id="PF00005">
    <property type="entry name" value="ABC_tran"/>
    <property type="match status" value="1"/>
</dbReference>
<keyword evidence="7" id="KW-1185">Reference proteome</keyword>
<gene>
    <name evidence="6" type="ORF">SAMN02745673_01011</name>
</gene>
<dbReference type="GO" id="GO:0015833">
    <property type="term" value="P:peptide transport"/>
    <property type="evidence" value="ECO:0007669"/>
    <property type="project" value="InterPro"/>
</dbReference>
<comment type="similarity">
    <text evidence="1">Belongs to the ABC transporter superfamily.</text>
</comment>
<dbReference type="PANTHER" id="PTHR43776">
    <property type="entry name" value="TRANSPORT ATP-BINDING PROTEIN"/>
    <property type="match status" value="1"/>
</dbReference>
<evidence type="ECO:0000313" key="7">
    <source>
        <dbReference type="Proteomes" id="UP000190637"/>
    </source>
</evidence>
<feature type="domain" description="ABC transporter" evidence="5">
    <location>
        <begin position="22"/>
        <end position="265"/>
    </location>
</feature>